<evidence type="ECO:0000259" key="3">
    <source>
        <dbReference type="PROSITE" id="PS50157"/>
    </source>
</evidence>
<dbReference type="InterPro" id="IPR036236">
    <property type="entry name" value="Znf_C2H2_sf"/>
</dbReference>
<dbReference type="AlphaFoldDB" id="A0A077WBP9"/>
<dbReference type="PROSITE" id="PS00028">
    <property type="entry name" value="ZINC_FINGER_C2H2_1"/>
    <property type="match status" value="1"/>
</dbReference>
<evidence type="ECO:0008006" key="6">
    <source>
        <dbReference type="Google" id="ProtNLM"/>
    </source>
</evidence>
<organism evidence="5">
    <name type="scientific">Lichtheimia ramosa</name>
    <dbReference type="NCBI Taxonomy" id="688394"/>
    <lineage>
        <taxon>Eukaryota</taxon>
        <taxon>Fungi</taxon>
        <taxon>Fungi incertae sedis</taxon>
        <taxon>Mucoromycota</taxon>
        <taxon>Mucoromycotina</taxon>
        <taxon>Mucoromycetes</taxon>
        <taxon>Mucorales</taxon>
        <taxon>Lichtheimiaceae</taxon>
        <taxon>Lichtheimia</taxon>
    </lineage>
</organism>
<keyword evidence="1" id="KW-0863">Zinc-finger</keyword>
<evidence type="ECO:0000313" key="5">
    <source>
        <dbReference type="EMBL" id="CDS04890.1"/>
    </source>
</evidence>
<dbReference type="GO" id="GO:0003676">
    <property type="term" value="F:nucleic acid binding"/>
    <property type="evidence" value="ECO:0007669"/>
    <property type="project" value="InterPro"/>
</dbReference>
<proteinExistence type="predicted"/>
<feature type="domain" description="C2H2-type" evidence="3">
    <location>
        <begin position="135"/>
        <end position="164"/>
    </location>
</feature>
<feature type="region of interest" description="Disordered" evidence="2">
    <location>
        <begin position="158"/>
        <end position="357"/>
    </location>
</feature>
<feature type="region of interest" description="Disordered" evidence="2">
    <location>
        <begin position="80"/>
        <end position="119"/>
    </location>
</feature>
<feature type="compositionally biased region" description="Basic and acidic residues" evidence="2">
    <location>
        <begin position="98"/>
        <end position="119"/>
    </location>
</feature>
<feature type="compositionally biased region" description="Low complexity" evidence="2">
    <location>
        <begin position="214"/>
        <end position="236"/>
    </location>
</feature>
<evidence type="ECO:0000256" key="2">
    <source>
        <dbReference type="SAM" id="MobiDB-lite"/>
    </source>
</evidence>
<dbReference type="InterPro" id="IPR000467">
    <property type="entry name" value="G_patch_dom"/>
</dbReference>
<sequence>MEDTIDDEFSLPRNAEITGYIDYDKTYQVSMETHIPETNVGYRLLQKMGWRQGQGLGSTGQGRVDPVRIDVKEDVIGIGKAQEEQAYHESSTAKRKALGSEKQLEETEEERQQRESKAEKQQLIAEELKQVKRAFYCELCDKQYSKIAEYEQHLQSYDHHHKKRFKDMKESTRKSGFARSEQDKRRERERKREERELKRMHEAMLQRAGGGGKSSTTHDTTTTRSNNTTSSSSSSSGAGGGWVSNVTASTTTTTTKDSGWVSVNDNAATSNQSSSNKSGGWNTVSEPTTTTKGSGGWVSANDNAATSNQSSNNKSGGWNTVSEPTTTTSISSKEPRKFTLDAPKKKPAGFRFGFNRK</sequence>
<feature type="domain" description="G-patch" evidence="4">
    <location>
        <begin position="37"/>
        <end position="83"/>
    </location>
</feature>
<dbReference type="PANTHER" id="PTHR47251">
    <property type="entry name" value="FINGER DOMAIN PROTEIN, PUTATIVE (AFU_ORTHOLOGUE AFUA_3G04180)-RELATED"/>
    <property type="match status" value="1"/>
</dbReference>
<evidence type="ECO:0000256" key="1">
    <source>
        <dbReference type="PROSITE-ProRule" id="PRU00042"/>
    </source>
</evidence>
<keyword evidence="1" id="KW-0479">Metal-binding</keyword>
<dbReference type="SMART" id="SM00443">
    <property type="entry name" value="G_patch"/>
    <property type="match status" value="1"/>
</dbReference>
<dbReference type="Pfam" id="PF01585">
    <property type="entry name" value="G-patch"/>
    <property type="match status" value="1"/>
</dbReference>
<feature type="compositionally biased region" description="Basic and acidic residues" evidence="2">
    <location>
        <begin position="333"/>
        <end position="344"/>
    </location>
</feature>
<dbReference type="OrthoDB" id="4822at2759"/>
<accession>A0A077WBP9</accession>
<feature type="compositionally biased region" description="Polar residues" evidence="2">
    <location>
        <begin position="261"/>
        <end position="292"/>
    </location>
</feature>
<feature type="compositionally biased region" description="Polar residues" evidence="2">
    <location>
        <begin position="300"/>
        <end position="332"/>
    </location>
</feature>
<dbReference type="SUPFAM" id="SSF57667">
    <property type="entry name" value="beta-beta-alpha zinc fingers"/>
    <property type="match status" value="1"/>
</dbReference>
<dbReference type="PROSITE" id="PS50157">
    <property type="entry name" value="ZINC_FINGER_C2H2_2"/>
    <property type="match status" value="1"/>
</dbReference>
<protein>
    <recommendedName>
        <fullName evidence="6">G-patch domain-containing protein</fullName>
    </recommendedName>
</protein>
<dbReference type="GO" id="GO:0008270">
    <property type="term" value="F:zinc ion binding"/>
    <property type="evidence" value="ECO:0007669"/>
    <property type="project" value="UniProtKB-KW"/>
</dbReference>
<keyword evidence="1" id="KW-0862">Zinc</keyword>
<evidence type="ECO:0000259" key="4">
    <source>
        <dbReference type="PROSITE" id="PS50174"/>
    </source>
</evidence>
<name>A0A077WBP9_9FUNG</name>
<dbReference type="EMBL" id="LK023315">
    <property type="protein sequence ID" value="CDS04890.1"/>
    <property type="molecule type" value="Genomic_DNA"/>
</dbReference>
<dbReference type="Pfam" id="PF12874">
    <property type="entry name" value="zf-met"/>
    <property type="match status" value="1"/>
</dbReference>
<dbReference type="PROSITE" id="PS50174">
    <property type="entry name" value="G_PATCH"/>
    <property type="match status" value="1"/>
</dbReference>
<gene>
    <name evidence="5" type="ORF">LRAMOSA07420</name>
</gene>
<dbReference type="InterPro" id="IPR013087">
    <property type="entry name" value="Znf_C2H2_type"/>
</dbReference>
<dbReference type="PANTHER" id="PTHR47251:SF1">
    <property type="entry name" value="FINGER DOMAIN PROTEIN, PUTATIVE (AFU_ORTHOLOGUE AFUA_3G04180)-RELATED"/>
    <property type="match status" value="1"/>
</dbReference>
<reference evidence="5" key="1">
    <citation type="journal article" date="2014" name="Genome Announc.">
        <title>De novo whole-genome sequence and genome annotation of Lichtheimia ramosa.</title>
        <authorList>
            <person name="Linde J."/>
            <person name="Schwartze V."/>
            <person name="Binder U."/>
            <person name="Lass-Florl C."/>
            <person name="Voigt K."/>
            <person name="Horn F."/>
        </authorList>
    </citation>
    <scope>NUCLEOTIDE SEQUENCE</scope>
    <source>
        <strain evidence="5">JMRC FSU:6197</strain>
    </source>
</reference>
<feature type="compositionally biased region" description="Basic and acidic residues" evidence="2">
    <location>
        <begin position="180"/>
        <end position="204"/>
    </location>
</feature>